<dbReference type="EMBL" id="ML208394">
    <property type="protein sequence ID" value="TFK66797.1"/>
    <property type="molecule type" value="Genomic_DNA"/>
</dbReference>
<dbReference type="Proteomes" id="UP000308600">
    <property type="component" value="Unassembled WGS sequence"/>
</dbReference>
<sequence length="502" mass="57124">MPNDVIEQAHAKIDAEILELEARILALRSSRNALTPAYRLPAELFSEIFGWIQVFWVQGGPEHLPKWTAVTHVCKLWREIALDCRTLWADIPMNCFSYVEEAIKRSRGTNLSLFDVPTFGAVQLMKRLKPLVLSASPRIRKLSLCTPATKALLPELVDSISQSLEKLELDEWHWATEAFFPKSLRTLNLQRCLFQWGWLELPRLTDLQIVITKPELRTSVASFLKLLSQMPLLTRLVIRTIFTEDLEDTGLNQCVAGEISASHFPRLHILTIQGPLSTLVQFISQIQLSEDFALRIQVLNLGKAPITELVQIVKKHLAASQHVIHAADFRRTGPDESWFSIHCLNEEYSTMFLQIALNDSAPSYVPWMKAFQLLPLDRLDKLSSNAFREPLEWQESIFRSLKELKLVLLADGPTSAAFLAYFIQEIRTAKDQKSTMPFFPSLIGMALMDVRFTREIKVGLKAALEVKMKQGEKLEALHLSKCKITDDTIKQLSKVVTTIANR</sequence>
<name>A0ACD3AMS8_9AGAR</name>
<protein>
    <submittedName>
        <fullName evidence="1">Uncharacterized protein</fullName>
    </submittedName>
</protein>
<gene>
    <name evidence="1" type="ORF">BDN72DRAFT_799639</name>
</gene>
<reference evidence="1 2" key="1">
    <citation type="journal article" date="2019" name="Nat. Ecol. Evol.">
        <title>Megaphylogeny resolves global patterns of mushroom evolution.</title>
        <authorList>
            <person name="Varga T."/>
            <person name="Krizsan K."/>
            <person name="Foldi C."/>
            <person name="Dima B."/>
            <person name="Sanchez-Garcia M."/>
            <person name="Sanchez-Ramirez S."/>
            <person name="Szollosi G.J."/>
            <person name="Szarkandi J.G."/>
            <person name="Papp V."/>
            <person name="Albert L."/>
            <person name="Andreopoulos W."/>
            <person name="Angelini C."/>
            <person name="Antonin V."/>
            <person name="Barry K.W."/>
            <person name="Bougher N.L."/>
            <person name="Buchanan P."/>
            <person name="Buyck B."/>
            <person name="Bense V."/>
            <person name="Catcheside P."/>
            <person name="Chovatia M."/>
            <person name="Cooper J."/>
            <person name="Damon W."/>
            <person name="Desjardin D."/>
            <person name="Finy P."/>
            <person name="Geml J."/>
            <person name="Haridas S."/>
            <person name="Hughes K."/>
            <person name="Justo A."/>
            <person name="Karasinski D."/>
            <person name="Kautmanova I."/>
            <person name="Kiss B."/>
            <person name="Kocsube S."/>
            <person name="Kotiranta H."/>
            <person name="LaButti K.M."/>
            <person name="Lechner B.E."/>
            <person name="Liimatainen K."/>
            <person name="Lipzen A."/>
            <person name="Lukacs Z."/>
            <person name="Mihaltcheva S."/>
            <person name="Morgado L.N."/>
            <person name="Niskanen T."/>
            <person name="Noordeloos M.E."/>
            <person name="Ohm R.A."/>
            <person name="Ortiz-Santana B."/>
            <person name="Ovrebo C."/>
            <person name="Racz N."/>
            <person name="Riley R."/>
            <person name="Savchenko A."/>
            <person name="Shiryaev A."/>
            <person name="Soop K."/>
            <person name="Spirin V."/>
            <person name="Szebenyi C."/>
            <person name="Tomsovsky M."/>
            <person name="Tulloss R.E."/>
            <person name="Uehling J."/>
            <person name="Grigoriev I.V."/>
            <person name="Vagvolgyi C."/>
            <person name="Papp T."/>
            <person name="Martin F.M."/>
            <person name="Miettinen O."/>
            <person name="Hibbett D.S."/>
            <person name="Nagy L.G."/>
        </authorList>
    </citation>
    <scope>NUCLEOTIDE SEQUENCE [LARGE SCALE GENOMIC DNA]</scope>
    <source>
        <strain evidence="1 2">NL-1719</strain>
    </source>
</reference>
<evidence type="ECO:0000313" key="1">
    <source>
        <dbReference type="EMBL" id="TFK66797.1"/>
    </source>
</evidence>
<organism evidence="1 2">
    <name type="scientific">Pluteus cervinus</name>
    <dbReference type="NCBI Taxonomy" id="181527"/>
    <lineage>
        <taxon>Eukaryota</taxon>
        <taxon>Fungi</taxon>
        <taxon>Dikarya</taxon>
        <taxon>Basidiomycota</taxon>
        <taxon>Agaricomycotina</taxon>
        <taxon>Agaricomycetes</taxon>
        <taxon>Agaricomycetidae</taxon>
        <taxon>Agaricales</taxon>
        <taxon>Pluteineae</taxon>
        <taxon>Pluteaceae</taxon>
        <taxon>Pluteus</taxon>
    </lineage>
</organism>
<proteinExistence type="predicted"/>
<keyword evidence="2" id="KW-1185">Reference proteome</keyword>
<evidence type="ECO:0000313" key="2">
    <source>
        <dbReference type="Proteomes" id="UP000308600"/>
    </source>
</evidence>
<accession>A0ACD3AMS8</accession>